<dbReference type="InterPro" id="IPR011050">
    <property type="entry name" value="Pectin_lyase_fold/virulence"/>
</dbReference>
<name>A0A7D4BZ32_9BACT</name>
<reference evidence="1 2" key="1">
    <citation type="submission" date="2019-07" db="EMBL/GenBank/DDBJ databases">
        <title>Thalassofilum flectens gen. nov., sp. nov., a novel moderate thermophilic anaerobe from a shallow sea hot spring in Kunashir Island (Russia), representing a new family in the order Bacteroidales, and proposal of Thalassofilacea fam. nov.</title>
        <authorList>
            <person name="Kochetkova T.V."/>
            <person name="Podosokorskaya O.A."/>
            <person name="Novikov A."/>
            <person name="Elcheninov A.G."/>
            <person name="Toshchakov S.V."/>
            <person name="Kublanov I.V."/>
        </authorList>
    </citation>
    <scope>NUCLEOTIDE SEQUENCE [LARGE SCALE GENOMIC DNA]</scope>
    <source>
        <strain evidence="1 2">38-H</strain>
    </source>
</reference>
<dbReference type="AlphaFoldDB" id="A0A7D4BZ32"/>
<dbReference type="Pfam" id="PF14592">
    <property type="entry name" value="Chondroitinas_B"/>
    <property type="match status" value="1"/>
</dbReference>
<dbReference type="Proteomes" id="UP000500961">
    <property type="component" value="Chromosome"/>
</dbReference>
<dbReference type="GO" id="GO:0016829">
    <property type="term" value="F:lyase activity"/>
    <property type="evidence" value="ECO:0007669"/>
    <property type="project" value="UniProtKB-KW"/>
</dbReference>
<dbReference type="EMBL" id="CP041345">
    <property type="protein sequence ID" value="QKG79464.1"/>
    <property type="molecule type" value="Genomic_DNA"/>
</dbReference>
<protein>
    <submittedName>
        <fullName evidence="1">Alginate lyase</fullName>
    </submittedName>
</protein>
<sequence length="767" mass="85712">MSTSKYFENMKFRNVRSSILNGRMNFISMILFATLLTLNSGCSNSNQILVSDVNELNQAIKDAKPGDKIVLKNGNWKDAELLINAKGTPEDPIIITAQEKGKVFLTGLSNLRISGEYVEVSGLVFKDGYTPTSEVISFREKKGVYANHCRLTECVIDNFNNPERENTELWVALYGKNNRVDHCYFTGKRSNGVTFAIRMVDEACRNNNHQIDHNYFGYRQNLGSNGGETMRLGTSHYSLSTCGANVEANYFEYCDGEHEIISNKSCGNTFKNNTFFKCRGTLTFRHGHDNTAEGNFFIGNGKDHTGGIRIINERNKAINNYFYNLKGYRFRGALVIMNGIYNSPINRYNQVIGGVFSNNTFVNCDHVQLCAGSDSERTAPPIDSKIENNVFYHDSKDNIFTVYDDISGISFSNNYINTGVKPLLKDGFTVVDMKLVENESGFLFPVSDQIKNAGCSLSSPVATKENTGVTWYPIVNEELTFDNGKVIKIEPGLNSLFDAVESSEPGDIIILAKGEYVNSKVLSIKHPLTIKSEKEKEASILSEKNNMFQIENGGALKLIGVKISGSESPDMAGNSIISTSKYSMNRNYKLIVENCDIEDLTVNHSFDFLRIYKSTFADSIVFRNCNFLNVSGNIASLDKETDDLGIYNAEYVVYENCTFKNIGGVILNLYRGGTDESTFGPILKFVNNKVFNSGKNKRNKIGCSLYLHGVQWAKIDSCNFIDSAPIKLNLSKDEPIIKFSNINIYPKVSIISNSNEFSLINLTHKKQ</sequence>
<accession>A0A7D4BZ32</accession>
<dbReference type="SUPFAM" id="SSF51126">
    <property type="entry name" value="Pectin lyase-like"/>
    <property type="match status" value="2"/>
</dbReference>
<dbReference type="InterPro" id="IPR012334">
    <property type="entry name" value="Pectin_lyas_fold"/>
</dbReference>
<dbReference type="InterPro" id="IPR039513">
    <property type="entry name" value="PL-6"/>
</dbReference>
<organism evidence="1 2">
    <name type="scientific">Tenuifilum thalassicum</name>
    <dbReference type="NCBI Taxonomy" id="2590900"/>
    <lineage>
        <taxon>Bacteria</taxon>
        <taxon>Pseudomonadati</taxon>
        <taxon>Bacteroidota</taxon>
        <taxon>Bacteroidia</taxon>
        <taxon>Bacteroidales</taxon>
        <taxon>Tenuifilaceae</taxon>
        <taxon>Tenuifilum</taxon>
    </lineage>
</organism>
<keyword evidence="1" id="KW-0456">Lyase</keyword>
<dbReference type="InterPro" id="IPR006626">
    <property type="entry name" value="PbH1"/>
</dbReference>
<evidence type="ECO:0000313" key="1">
    <source>
        <dbReference type="EMBL" id="QKG79464.1"/>
    </source>
</evidence>
<dbReference type="KEGG" id="ttz:FHG85_04005"/>
<evidence type="ECO:0000313" key="2">
    <source>
        <dbReference type="Proteomes" id="UP000500961"/>
    </source>
</evidence>
<proteinExistence type="predicted"/>
<dbReference type="SMART" id="SM00710">
    <property type="entry name" value="PbH1"/>
    <property type="match status" value="7"/>
</dbReference>
<dbReference type="Gene3D" id="2.160.20.10">
    <property type="entry name" value="Single-stranded right-handed beta-helix, Pectin lyase-like"/>
    <property type="match status" value="2"/>
</dbReference>
<gene>
    <name evidence="1" type="ORF">FHG85_04005</name>
</gene>
<dbReference type="CDD" id="cd14251">
    <property type="entry name" value="PL-6"/>
    <property type="match status" value="1"/>
</dbReference>
<keyword evidence="2" id="KW-1185">Reference proteome</keyword>